<keyword evidence="3" id="KW-0548">Nucleotidyltransferase</keyword>
<keyword evidence="4" id="KW-1185">Reference proteome</keyword>
<feature type="domain" description="Reverse transcriptase" evidence="2">
    <location>
        <begin position="34"/>
        <end position="306"/>
    </location>
</feature>
<dbReference type="HOGENOM" id="CLU_051311_0_0_4"/>
<dbReference type="STRING" id="583345.Mmol_1837"/>
<dbReference type="KEGG" id="mmb:Mmol_1837"/>
<dbReference type="RefSeq" id="WP_015832776.1">
    <property type="nucleotide sequence ID" value="NC_012968.1"/>
</dbReference>
<dbReference type="GO" id="GO:0003964">
    <property type="term" value="F:RNA-directed DNA polymerase activity"/>
    <property type="evidence" value="ECO:0007669"/>
    <property type="project" value="UniProtKB-KW"/>
</dbReference>
<dbReference type="InterPro" id="IPR051083">
    <property type="entry name" value="GrpII_Intron_Splice-Mob/Def"/>
</dbReference>
<evidence type="ECO:0000313" key="4">
    <source>
        <dbReference type="Proteomes" id="UP000002742"/>
    </source>
</evidence>
<gene>
    <name evidence="3" type="ordered locus">Mmol_1837</name>
</gene>
<accession>C6WXU2</accession>
<dbReference type="OrthoDB" id="8538592at2"/>
<dbReference type="PANTHER" id="PTHR34047:SF8">
    <property type="entry name" value="PROTEIN YKFC"/>
    <property type="match status" value="1"/>
</dbReference>
<comment type="similarity">
    <text evidence="1">Belongs to the bacterial reverse transcriptase family.</text>
</comment>
<dbReference type="InterPro" id="IPR043502">
    <property type="entry name" value="DNA/RNA_pol_sf"/>
</dbReference>
<dbReference type="Proteomes" id="UP000002742">
    <property type="component" value="Chromosome"/>
</dbReference>
<evidence type="ECO:0000256" key="1">
    <source>
        <dbReference type="ARBA" id="ARBA00034120"/>
    </source>
</evidence>
<keyword evidence="3" id="KW-0695">RNA-directed DNA polymerase</keyword>
<name>C6WXU2_METML</name>
<dbReference type="SUPFAM" id="SSF56672">
    <property type="entry name" value="DNA/RNA polymerases"/>
    <property type="match status" value="1"/>
</dbReference>
<dbReference type="AlphaFoldDB" id="C6WXU2"/>
<dbReference type="InterPro" id="IPR000477">
    <property type="entry name" value="RT_dom"/>
</dbReference>
<dbReference type="CDD" id="cd01651">
    <property type="entry name" value="RT_G2_intron"/>
    <property type="match status" value="1"/>
</dbReference>
<dbReference type="PROSITE" id="PS50878">
    <property type="entry name" value="RT_POL"/>
    <property type="match status" value="1"/>
</dbReference>
<organism evidence="3 4">
    <name type="scientific">Methylotenera mobilis (strain JLW8 / ATCC BAA-1282 / DSM 17540)</name>
    <dbReference type="NCBI Taxonomy" id="583345"/>
    <lineage>
        <taxon>Bacteria</taxon>
        <taxon>Pseudomonadati</taxon>
        <taxon>Pseudomonadota</taxon>
        <taxon>Betaproteobacteria</taxon>
        <taxon>Nitrosomonadales</taxon>
        <taxon>Methylophilaceae</taxon>
        <taxon>Methylotenera</taxon>
    </lineage>
</organism>
<dbReference type="EMBL" id="CP001672">
    <property type="protein sequence ID" value="ACT48741.1"/>
    <property type="molecule type" value="Genomic_DNA"/>
</dbReference>
<sequence length="488" mass="56636">MQILEIDNKKYFFNGSQLHETLPPSKLLEVYFSQIELKKIFDNKFKDSKAKGIDRLNGSQFEKQSVNHLKTINKKCLSGTYKFSPYAEVLQLKGRGKSPRLIGIPTLRDRLVLNQLKDVLAHIFPDCVPKTRANTLIHKISREIKQLNYQANDEEVMVFGCDIKGFYDEIDRNILLEILKKRIKSVKVIKLILSAISNPIVPRNYRNKNLDDFTTEKGVPQGLAISNILAAIYLSEFDTEIRKVSNHYFRYVDDILVIHKSNDAENVKSIIESKLNLLGLQIHPLGSGKTHFSKLSEEFGYLGYLFKIPKISVRQSTVERFLQSIVGKFSDYLHNKSYRLNKFKYLTEDLLKGIFLLELNERITGAISEQKKYGWVAYFSEITDLELLTKLDNAISGFFSRLDDFNNKPPKSLKRLVRTYYEMSYSPQRGYINNYDILDTNEKKIAFLSERGRLNPDRSYDESEISELFIYYKNKNLSDLEPDDATLY</sequence>
<evidence type="ECO:0000259" key="2">
    <source>
        <dbReference type="PROSITE" id="PS50878"/>
    </source>
</evidence>
<proteinExistence type="inferred from homology"/>
<dbReference type="Pfam" id="PF00078">
    <property type="entry name" value="RVT_1"/>
    <property type="match status" value="1"/>
</dbReference>
<dbReference type="PANTHER" id="PTHR34047">
    <property type="entry name" value="NUCLEAR INTRON MATURASE 1, MITOCHONDRIAL-RELATED"/>
    <property type="match status" value="1"/>
</dbReference>
<protein>
    <submittedName>
        <fullName evidence="3">RNA-directed DNA polymerase (Reverse transcriptase)</fullName>
    </submittedName>
</protein>
<dbReference type="eggNOG" id="COG3344">
    <property type="taxonomic scope" value="Bacteria"/>
</dbReference>
<keyword evidence="3" id="KW-0808">Transferase</keyword>
<reference evidence="3 4" key="2">
    <citation type="journal article" date="2011" name="J. Bacteriol.">
        <title>Genomes of three methylotrophs from a single niche uncover genetic and metabolic divergence of Methylophilaceae.</title>
        <authorList>
            <person name="Lapidus A."/>
            <person name="Clum A."/>
            <person name="Labutti K."/>
            <person name="Kaluzhnaya M.G."/>
            <person name="Lim S."/>
            <person name="Beck D.A."/>
            <person name="Glavina Del Rio T."/>
            <person name="Nolan M."/>
            <person name="Mavromatis K."/>
            <person name="Huntemann M."/>
            <person name="Lucas S."/>
            <person name="Lidstrom M.E."/>
            <person name="Ivanova N."/>
            <person name="Chistoserdova L."/>
        </authorList>
    </citation>
    <scope>NUCLEOTIDE SEQUENCE [LARGE SCALE GENOMIC DNA]</scope>
    <source>
        <strain evidence="4">JLW8 / ATCC BAA-1282 / DSM 17540</strain>
    </source>
</reference>
<reference evidence="4" key="1">
    <citation type="submission" date="2009-07" db="EMBL/GenBank/DDBJ databases">
        <title>Complete sequence of Methylotenera mobilis JLW8.</title>
        <authorList>
            <consortium name="US DOE Joint Genome Institute"/>
            <person name="Lucas S."/>
            <person name="Copeland A."/>
            <person name="Lapidus A."/>
            <person name="Glavina del Rio T."/>
            <person name="Tice H."/>
            <person name="Bruce D."/>
            <person name="Goodwin L."/>
            <person name="Pitluck S."/>
            <person name="LaButti K.M."/>
            <person name="Clum A."/>
            <person name="Larimer F."/>
            <person name="Land M."/>
            <person name="Hauser L."/>
            <person name="Kyrpides N."/>
            <person name="Mikhailova N."/>
            <person name="Kayluzhnaya M."/>
            <person name="Chistoserdova L."/>
        </authorList>
    </citation>
    <scope>NUCLEOTIDE SEQUENCE [LARGE SCALE GENOMIC DNA]</scope>
    <source>
        <strain evidence="4">JLW8 / ATCC BAA-1282 / DSM 17540</strain>
    </source>
</reference>
<evidence type="ECO:0000313" key="3">
    <source>
        <dbReference type="EMBL" id="ACT48741.1"/>
    </source>
</evidence>